<evidence type="ECO:0000313" key="2">
    <source>
        <dbReference type="EMBL" id="GGF88827.1"/>
    </source>
</evidence>
<evidence type="ECO:0000313" key="3">
    <source>
        <dbReference type="Proteomes" id="UP000636949"/>
    </source>
</evidence>
<dbReference type="EMBL" id="BMJS01000001">
    <property type="protein sequence ID" value="GGF88827.1"/>
    <property type="molecule type" value="Genomic_DNA"/>
</dbReference>
<comment type="caution">
    <text evidence="2">The sequence shown here is derived from an EMBL/GenBank/DDBJ whole genome shotgun (WGS) entry which is preliminary data.</text>
</comment>
<gene>
    <name evidence="2" type="primary">btuF</name>
    <name evidence="2" type="ORF">GCM10010995_02570</name>
</gene>
<organism evidence="2 3">
    <name type="scientific">Cysteiniphilum litorale</name>
    <dbReference type="NCBI Taxonomy" id="2056700"/>
    <lineage>
        <taxon>Bacteria</taxon>
        <taxon>Pseudomonadati</taxon>
        <taxon>Pseudomonadota</taxon>
        <taxon>Gammaproteobacteria</taxon>
        <taxon>Thiotrichales</taxon>
        <taxon>Fastidiosibacteraceae</taxon>
        <taxon>Cysteiniphilum</taxon>
    </lineage>
</organism>
<feature type="domain" description="Fe/B12 periplasmic-binding" evidence="1">
    <location>
        <begin position="51"/>
        <end position="316"/>
    </location>
</feature>
<dbReference type="InterPro" id="IPR002491">
    <property type="entry name" value="ABC_transptr_periplasmic_BD"/>
</dbReference>
<dbReference type="SUPFAM" id="SSF53807">
    <property type="entry name" value="Helical backbone' metal receptor"/>
    <property type="match status" value="1"/>
</dbReference>
<evidence type="ECO:0000259" key="1">
    <source>
        <dbReference type="PROSITE" id="PS50983"/>
    </source>
</evidence>
<protein>
    <submittedName>
        <fullName evidence="2">Vitamin B12-binding protein</fullName>
    </submittedName>
</protein>
<dbReference type="GO" id="GO:0071281">
    <property type="term" value="P:cellular response to iron ion"/>
    <property type="evidence" value="ECO:0007669"/>
    <property type="project" value="TreeGrafter"/>
</dbReference>
<sequence length="316" mass="35197">MFNYDILMYARKNDSIILKSHCFKCCVLILWFILVLLPLQSLYANTTKVFTVVSLSPNTTAIIHDVIEQATKENAKAEINTKLIGSIYYSGQPKYYENYQNIGAFQALNVEKIISLSPDLVITWTGQTQPQVIALLERFGIKVAVFNAEDIKSLATSFADIGASIQLKNAGTALQQSFVTQLQTIIKHNATPVVKRHKPRVLLQLSTQPIFVAGGSGILNDIVTQCGGVNVFKDIDNVSFQTNINAIVERNPNVIIMLSNITKWFIDQTSMWQRWQDLLAVKNKHVFQLSSDGISQFSPQILTGVKNICDILSAAD</sequence>
<reference evidence="2" key="2">
    <citation type="submission" date="2020-09" db="EMBL/GenBank/DDBJ databases">
        <authorList>
            <person name="Sun Q."/>
            <person name="Zhou Y."/>
        </authorList>
    </citation>
    <scope>NUCLEOTIDE SEQUENCE</scope>
    <source>
        <strain evidence="2">CGMCC 1.15758</strain>
    </source>
</reference>
<accession>A0A8J2Z2X4</accession>
<dbReference type="PANTHER" id="PTHR30535:SF34">
    <property type="entry name" value="MOLYBDATE-BINDING PROTEIN MOLA"/>
    <property type="match status" value="1"/>
</dbReference>
<dbReference type="AlphaFoldDB" id="A0A8J2Z2X4"/>
<dbReference type="Proteomes" id="UP000636949">
    <property type="component" value="Unassembled WGS sequence"/>
</dbReference>
<name>A0A8J2Z2X4_9GAMM</name>
<dbReference type="OrthoDB" id="6495095at2"/>
<reference evidence="2" key="1">
    <citation type="journal article" date="2014" name="Int. J. Syst. Evol. Microbiol.">
        <title>Complete genome sequence of Corynebacterium casei LMG S-19264T (=DSM 44701T), isolated from a smear-ripened cheese.</title>
        <authorList>
            <consortium name="US DOE Joint Genome Institute (JGI-PGF)"/>
            <person name="Walter F."/>
            <person name="Albersmeier A."/>
            <person name="Kalinowski J."/>
            <person name="Ruckert C."/>
        </authorList>
    </citation>
    <scope>NUCLEOTIDE SEQUENCE</scope>
    <source>
        <strain evidence="2">CGMCC 1.15758</strain>
    </source>
</reference>
<dbReference type="PANTHER" id="PTHR30535">
    <property type="entry name" value="VITAMIN B12-BINDING PROTEIN"/>
    <property type="match status" value="1"/>
</dbReference>
<dbReference type="Gene3D" id="3.40.50.1980">
    <property type="entry name" value="Nitrogenase molybdenum iron protein domain"/>
    <property type="match status" value="2"/>
</dbReference>
<proteinExistence type="predicted"/>
<dbReference type="PROSITE" id="PS50983">
    <property type="entry name" value="FE_B12_PBP"/>
    <property type="match status" value="1"/>
</dbReference>
<dbReference type="Pfam" id="PF01497">
    <property type="entry name" value="Peripla_BP_2"/>
    <property type="match status" value="1"/>
</dbReference>
<dbReference type="InterPro" id="IPR050902">
    <property type="entry name" value="ABC_Transporter_SBP"/>
</dbReference>
<keyword evidence="3" id="KW-1185">Reference proteome</keyword>